<dbReference type="Proteomes" id="UP000054279">
    <property type="component" value="Unassembled WGS sequence"/>
</dbReference>
<evidence type="ECO:0000259" key="1">
    <source>
        <dbReference type="Pfam" id="PF13358"/>
    </source>
</evidence>
<protein>
    <recommendedName>
        <fullName evidence="1">Tc1-like transposase DDE domain-containing protein</fullName>
    </recommendedName>
</protein>
<dbReference type="HOGENOM" id="CLU_056788_12_1_1"/>
<evidence type="ECO:0000313" key="3">
    <source>
        <dbReference type="Proteomes" id="UP000054279"/>
    </source>
</evidence>
<dbReference type="Pfam" id="PF13358">
    <property type="entry name" value="DDE_3"/>
    <property type="match status" value="1"/>
</dbReference>
<dbReference type="Gene3D" id="3.30.420.10">
    <property type="entry name" value="Ribonuclease H-like superfamily/Ribonuclease H"/>
    <property type="match status" value="1"/>
</dbReference>
<reference evidence="2 3" key="1">
    <citation type="submission" date="2014-06" db="EMBL/GenBank/DDBJ databases">
        <title>Evolutionary Origins and Diversification of the Mycorrhizal Mutualists.</title>
        <authorList>
            <consortium name="DOE Joint Genome Institute"/>
            <consortium name="Mycorrhizal Genomics Consortium"/>
            <person name="Kohler A."/>
            <person name="Kuo A."/>
            <person name="Nagy L.G."/>
            <person name="Floudas D."/>
            <person name="Copeland A."/>
            <person name="Barry K.W."/>
            <person name="Cichocki N."/>
            <person name="Veneault-Fourrey C."/>
            <person name="LaButti K."/>
            <person name="Lindquist E.A."/>
            <person name="Lipzen A."/>
            <person name="Lundell T."/>
            <person name="Morin E."/>
            <person name="Murat C."/>
            <person name="Riley R."/>
            <person name="Ohm R."/>
            <person name="Sun H."/>
            <person name="Tunlid A."/>
            <person name="Henrissat B."/>
            <person name="Grigoriev I.V."/>
            <person name="Hibbett D.S."/>
            <person name="Martin F."/>
        </authorList>
    </citation>
    <scope>NUCLEOTIDE SEQUENCE [LARGE SCALE GENOMIC DNA]</scope>
    <source>
        <strain evidence="2 3">SS14</strain>
    </source>
</reference>
<dbReference type="InterPro" id="IPR036397">
    <property type="entry name" value="RNaseH_sf"/>
</dbReference>
<dbReference type="AlphaFoldDB" id="A0A0C9UHV7"/>
<dbReference type="InterPro" id="IPR038717">
    <property type="entry name" value="Tc1-like_DDE_dom"/>
</dbReference>
<sequence length="70" mass="8199">LLYLPPYSPDFNPIEECFSFMKGYIRRHGVRFRADIDSGDLSKPYLFLYEALDQVTGEHAKGWFHHSGYV</sequence>
<proteinExistence type="predicted"/>
<feature type="non-terminal residue" evidence="2">
    <location>
        <position position="1"/>
    </location>
</feature>
<gene>
    <name evidence="2" type="ORF">M422DRAFT_87163</name>
</gene>
<keyword evidence="3" id="KW-1185">Reference proteome</keyword>
<dbReference type="EMBL" id="KN837304">
    <property type="protein sequence ID" value="KIJ28527.1"/>
    <property type="molecule type" value="Genomic_DNA"/>
</dbReference>
<name>A0A0C9UHV7_SPHS4</name>
<feature type="non-terminal residue" evidence="2">
    <location>
        <position position="70"/>
    </location>
</feature>
<accession>A0A0C9UHV7</accession>
<evidence type="ECO:0000313" key="2">
    <source>
        <dbReference type="EMBL" id="KIJ28527.1"/>
    </source>
</evidence>
<organism evidence="2 3">
    <name type="scientific">Sphaerobolus stellatus (strain SS14)</name>
    <dbReference type="NCBI Taxonomy" id="990650"/>
    <lineage>
        <taxon>Eukaryota</taxon>
        <taxon>Fungi</taxon>
        <taxon>Dikarya</taxon>
        <taxon>Basidiomycota</taxon>
        <taxon>Agaricomycotina</taxon>
        <taxon>Agaricomycetes</taxon>
        <taxon>Phallomycetidae</taxon>
        <taxon>Geastrales</taxon>
        <taxon>Sphaerobolaceae</taxon>
        <taxon>Sphaerobolus</taxon>
    </lineage>
</organism>
<dbReference type="OrthoDB" id="2266637at2759"/>
<feature type="domain" description="Tc1-like transposase DDE" evidence="1">
    <location>
        <begin position="1"/>
        <end position="28"/>
    </location>
</feature>
<dbReference type="GO" id="GO:0003676">
    <property type="term" value="F:nucleic acid binding"/>
    <property type="evidence" value="ECO:0007669"/>
    <property type="project" value="InterPro"/>
</dbReference>